<dbReference type="PRINTS" id="PR00019">
    <property type="entry name" value="LEURICHRPT"/>
</dbReference>
<keyword evidence="9 11" id="KW-0472">Membrane</keyword>
<dbReference type="InterPro" id="IPR003591">
    <property type="entry name" value="Leu-rich_rpt_typical-subtyp"/>
</dbReference>
<keyword evidence="3" id="KW-1003">Cell membrane</keyword>
<keyword evidence="13" id="KW-0675">Receptor</keyword>
<dbReference type="Pfam" id="PF08263">
    <property type="entry name" value="LRRNT_2"/>
    <property type="match status" value="1"/>
</dbReference>
<evidence type="ECO:0000256" key="2">
    <source>
        <dbReference type="ARBA" id="ARBA00009592"/>
    </source>
</evidence>
<dbReference type="InterPro" id="IPR046956">
    <property type="entry name" value="RLP23-like"/>
</dbReference>
<keyword evidence="6" id="KW-0732">Signal</keyword>
<dbReference type="PANTHER" id="PTHR48063:SF112">
    <property type="entry name" value="RECEPTOR LIKE PROTEIN 30-LIKE"/>
    <property type="match status" value="1"/>
</dbReference>
<reference evidence="13" key="2">
    <citation type="submission" date="2023-06" db="EMBL/GenBank/DDBJ databases">
        <authorList>
            <person name="Ma L."/>
            <person name="Liu K.-W."/>
            <person name="Li Z."/>
            <person name="Hsiao Y.-Y."/>
            <person name="Qi Y."/>
            <person name="Fu T."/>
            <person name="Tang G."/>
            <person name="Zhang D."/>
            <person name="Sun W.-H."/>
            <person name="Liu D.-K."/>
            <person name="Li Y."/>
            <person name="Chen G.-Z."/>
            <person name="Liu X.-D."/>
            <person name="Liao X.-Y."/>
            <person name="Jiang Y.-T."/>
            <person name="Yu X."/>
            <person name="Hao Y."/>
            <person name="Huang J."/>
            <person name="Zhao X.-W."/>
            <person name="Ke S."/>
            <person name="Chen Y.-Y."/>
            <person name="Wu W.-L."/>
            <person name="Hsu J.-L."/>
            <person name="Lin Y.-F."/>
            <person name="Huang M.-D."/>
            <person name="Li C.-Y."/>
            <person name="Huang L."/>
            <person name="Wang Z.-W."/>
            <person name="Zhao X."/>
            <person name="Zhong W.-Y."/>
            <person name="Peng D.-H."/>
            <person name="Ahmad S."/>
            <person name="Lan S."/>
            <person name="Zhang J.-S."/>
            <person name="Tsai W.-C."/>
            <person name="Van De Peer Y."/>
            <person name="Liu Z.-J."/>
        </authorList>
    </citation>
    <scope>NUCLEOTIDE SEQUENCE</scope>
    <source>
        <strain evidence="13">CP</strain>
        <tissue evidence="13">Leaves</tissue>
    </source>
</reference>
<evidence type="ECO:0000313" key="13">
    <source>
        <dbReference type="EMBL" id="KAK1284071.1"/>
    </source>
</evidence>
<gene>
    <name evidence="13" type="primary">RLP12</name>
    <name evidence="13" type="ORF">QJS10_CPB21g00445</name>
</gene>
<comment type="subcellular location">
    <subcellularLocation>
        <location evidence="1">Cell membrane</location>
        <topology evidence="1">Single-pass type I membrane protein</topology>
    </subcellularLocation>
</comment>
<dbReference type="PANTHER" id="PTHR48063">
    <property type="entry name" value="LRR RECEPTOR-LIKE KINASE"/>
    <property type="match status" value="1"/>
</dbReference>
<dbReference type="Proteomes" id="UP001180020">
    <property type="component" value="Unassembled WGS sequence"/>
</dbReference>
<evidence type="ECO:0000256" key="8">
    <source>
        <dbReference type="ARBA" id="ARBA00022989"/>
    </source>
</evidence>
<proteinExistence type="inferred from homology"/>
<protein>
    <submittedName>
        <fullName evidence="13">Receptor-like protein 12</fullName>
    </submittedName>
</protein>
<evidence type="ECO:0000256" key="11">
    <source>
        <dbReference type="SAM" id="Phobius"/>
    </source>
</evidence>
<dbReference type="GO" id="GO:0005886">
    <property type="term" value="C:plasma membrane"/>
    <property type="evidence" value="ECO:0007669"/>
    <property type="project" value="UniProtKB-SubCell"/>
</dbReference>
<dbReference type="FunFam" id="3.80.10.10:FF:000213">
    <property type="entry name" value="Tyrosine-sulfated glycopeptide receptor 1"/>
    <property type="match status" value="1"/>
</dbReference>
<evidence type="ECO:0000259" key="12">
    <source>
        <dbReference type="Pfam" id="PF08263"/>
    </source>
</evidence>
<evidence type="ECO:0000256" key="9">
    <source>
        <dbReference type="ARBA" id="ARBA00023136"/>
    </source>
</evidence>
<dbReference type="SUPFAM" id="SSF52058">
    <property type="entry name" value="L domain-like"/>
    <property type="match status" value="2"/>
</dbReference>
<sequence>MLSSWSGTNCCAWNGVTCDKMTGHIVGLNLKGLSEVPPSLLSFTHLTHLDLSSNDFRLKPIPEFIGALQGLTYLNVSEARFGGLIPPHLGNLTSLQVLDMSHNMLTGQIPVTMGNLCRLQSLDLSMNNITGSMEGLFWCDTSSLTALYLSNNSLDGPIPASLGRLAHLTYLDLSNNKLKGSIPGSLVELQQLKVLDLSYNTLDGLLSNVQFDKLVHLRRLSLSGNSFTLNFESNWVPPFQSEVIRLSSCNSGPQFPMWIRSQTKALFELEMQNASIFDHVPDWFWNWSSQLQVLDLSHNQLKGTLPPPLQLPNTFALDLSNNSFEGPLPKALSTIRFVDLSNNLFSGPLPLHFTNKTEFLLLSHNRINGTITLSFCQSLQSLIYVDLSYNNLSGVLPDCGSDVINNNKNVEIIHLAHNNLSGPIPIWVGYLRNLRSLHVDNNKFSGELPSSLKNLSRLVVLDLGENRLSGEIPPWIGEDMPLLKVICIRNNTMHGRIPHQLSMLGSLQVLDLALNNLSGAIPPQLGNLTAMASLVISTEIVELSFPVDFYSTYIEHVAISIKKIRLDYTTTLKFLKLFDLSSNSLTGVIPDELTQLNGLHSLNLSGNHLTGGIPWNMNHFPMLESLDLSRNLLSGPIPPSLSDLNSLEVLNLSHNNLSGKIPSGDQLNTLDNACIYEDNPLLCGFPLAKKCDDSSEAQQSSADPGGEETNIVWFYIGIAPGFITGFWGFMGVMLLKKTWRVSMFRFMDEVYEVVYVAIVVGHARLKRRMTVAFQRCYSSFGM</sequence>
<keyword evidence="5 11" id="KW-0812">Transmembrane</keyword>
<dbReference type="AlphaFoldDB" id="A0AAV9C6L2"/>
<name>A0AAV9C6L2_ACOCL</name>
<dbReference type="PROSITE" id="PS51450">
    <property type="entry name" value="LRR"/>
    <property type="match status" value="3"/>
</dbReference>
<dbReference type="Pfam" id="PF13516">
    <property type="entry name" value="LRR_6"/>
    <property type="match status" value="2"/>
</dbReference>
<dbReference type="InterPro" id="IPR001611">
    <property type="entry name" value="Leu-rich_rpt"/>
</dbReference>
<dbReference type="InterPro" id="IPR013210">
    <property type="entry name" value="LRR_N_plant-typ"/>
</dbReference>
<dbReference type="Pfam" id="PF00560">
    <property type="entry name" value="LRR_1"/>
    <property type="match status" value="9"/>
</dbReference>
<keyword evidence="14" id="KW-1185">Reference proteome</keyword>
<organism evidence="13 14">
    <name type="scientific">Acorus calamus</name>
    <name type="common">Sweet flag</name>
    <dbReference type="NCBI Taxonomy" id="4465"/>
    <lineage>
        <taxon>Eukaryota</taxon>
        <taxon>Viridiplantae</taxon>
        <taxon>Streptophyta</taxon>
        <taxon>Embryophyta</taxon>
        <taxon>Tracheophyta</taxon>
        <taxon>Spermatophyta</taxon>
        <taxon>Magnoliopsida</taxon>
        <taxon>Liliopsida</taxon>
        <taxon>Acoraceae</taxon>
        <taxon>Acorus</taxon>
    </lineage>
</organism>
<keyword evidence="7" id="KW-0677">Repeat</keyword>
<accession>A0AAV9C6L2</accession>
<dbReference type="InterPro" id="IPR032675">
    <property type="entry name" value="LRR_dom_sf"/>
</dbReference>
<keyword evidence="8 11" id="KW-1133">Transmembrane helix</keyword>
<reference evidence="13" key="1">
    <citation type="journal article" date="2023" name="Nat. Commun.">
        <title>Diploid and tetraploid genomes of Acorus and the evolution of monocots.</title>
        <authorList>
            <person name="Ma L."/>
            <person name="Liu K.W."/>
            <person name="Li Z."/>
            <person name="Hsiao Y.Y."/>
            <person name="Qi Y."/>
            <person name="Fu T."/>
            <person name="Tang G.D."/>
            <person name="Zhang D."/>
            <person name="Sun W.H."/>
            <person name="Liu D.K."/>
            <person name="Li Y."/>
            <person name="Chen G.Z."/>
            <person name="Liu X.D."/>
            <person name="Liao X.Y."/>
            <person name="Jiang Y.T."/>
            <person name="Yu X."/>
            <person name="Hao Y."/>
            <person name="Huang J."/>
            <person name="Zhao X.W."/>
            <person name="Ke S."/>
            <person name="Chen Y.Y."/>
            <person name="Wu W.L."/>
            <person name="Hsu J.L."/>
            <person name="Lin Y.F."/>
            <person name="Huang M.D."/>
            <person name="Li C.Y."/>
            <person name="Huang L."/>
            <person name="Wang Z.W."/>
            <person name="Zhao X."/>
            <person name="Zhong W.Y."/>
            <person name="Peng D.H."/>
            <person name="Ahmad S."/>
            <person name="Lan S."/>
            <person name="Zhang J.S."/>
            <person name="Tsai W.C."/>
            <person name="Van de Peer Y."/>
            <person name="Liu Z.J."/>
        </authorList>
    </citation>
    <scope>NUCLEOTIDE SEQUENCE</scope>
    <source>
        <strain evidence="13">CP</strain>
    </source>
</reference>
<comment type="caution">
    <text evidence="13">The sequence shown here is derived from an EMBL/GenBank/DDBJ whole genome shotgun (WGS) entry which is preliminary data.</text>
</comment>
<evidence type="ECO:0000256" key="3">
    <source>
        <dbReference type="ARBA" id="ARBA00022475"/>
    </source>
</evidence>
<evidence type="ECO:0000256" key="10">
    <source>
        <dbReference type="ARBA" id="ARBA00023180"/>
    </source>
</evidence>
<evidence type="ECO:0000256" key="4">
    <source>
        <dbReference type="ARBA" id="ARBA00022614"/>
    </source>
</evidence>
<evidence type="ECO:0000256" key="5">
    <source>
        <dbReference type="ARBA" id="ARBA00022692"/>
    </source>
</evidence>
<comment type="similarity">
    <text evidence="2">Belongs to the RLP family.</text>
</comment>
<dbReference type="EMBL" id="JAUJYO010000021">
    <property type="protein sequence ID" value="KAK1284071.1"/>
    <property type="molecule type" value="Genomic_DNA"/>
</dbReference>
<evidence type="ECO:0000256" key="6">
    <source>
        <dbReference type="ARBA" id="ARBA00022729"/>
    </source>
</evidence>
<keyword evidence="10" id="KW-0325">Glycoprotein</keyword>
<dbReference type="FunFam" id="3.80.10.10:FF:000400">
    <property type="entry name" value="Nuclear pore complex protein NUP107"/>
    <property type="match status" value="1"/>
</dbReference>
<dbReference type="Gene3D" id="3.80.10.10">
    <property type="entry name" value="Ribonuclease Inhibitor"/>
    <property type="match status" value="3"/>
</dbReference>
<evidence type="ECO:0000256" key="7">
    <source>
        <dbReference type="ARBA" id="ARBA00022737"/>
    </source>
</evidence>
<feature type="transmembrane region" description="Helical" evidence="11">
    <location>
        <begin position="712"/>
        <end position="735"/>
    </location>
</feature>
<feature type="domain" description="Leucine-rich repeat-containing N-terminal plant-type" evidence="12">
    <location>
        <begin position="2"/>
        <end position="19"/>
    </location>
</feature>
<keyword evidence="4" id="KW-0433">Leucine-rich repeat</keyword>
<dbReference type="FunFam" id="3.80.10.10:FF:000383">
    <property type="entry name" value="Leucine-rich repeat receptor protein kinase EMS1"/>
    <property type="match status" value="1"/>
</dbReference>
<dbReference type="Pfam" id="PF13855">
    <property type="entry name" value="LRR_8"/>
    <property type="match status" value="3"/>
</dbReference>
<dbReference type="SMART" id="SM00369">
    <property type="entry name" value="LRR_TYP"/>
    <property type="match status" value="13"/>
</dbReference>
<evidence type="ECO:0000313" key="14">
    <source>
        <dbReference type="Proteomes" id="UP001180020"/>
    </source>
</evidence>
<evidence type="ECO:0000256" key="1">
    <source>
        <dbReference type="ARBA" id="ARBA00004251"/>
    </source>
</evidence>